<evidence type="ECO:0000313" key="1">
    <source>
        <dbReference type="EMBL" id="KKN38511.1"/>
    </source>
</evidence>
<comment type="caution">
    <text evidence="1">The sequence shown here is derived from an EMBL/GenBank/DDBJ whole genome shotgun (WGS) entry which is preliminary data.</text>
</comment>
<organism evidence="1">
    <name type="scientific">marine sediment metagenome</name>
    <dbReference type="NCBI Taxonomy" id="412755"/>
    <lineage>
        <taxon>unclassified sequences</taxon>
        <taxon>metagenomes</taxon>
        <taxon>ecological metagenomes</taxon>
    </lineage>
</organism>
<accession>A0A0F9SNN1</accession>
<sequence>MLTINMNSAALTGLLERYHFTTSCSPMLDSVDVGGSDGETLYINWHDAEGDEFSVEIPFQNVAEARIENDKLVVRDKSGEEECIAFYDVQQVREDSPQKITHTHEYGKSVWVVRLPKQYILPEGEYFDLGDDELPVNLQAICQLLALSFEPNKGESLQVEDFVPSVIELSEKQVAEAIKAVEGLEVG</sequence>
<proteinExistence type="predicted"/>
<reference evidence="1" key="1">
    <citation type="journal article" date="2015" name="Nature">
        <title>Complex archaea that bridge the gap between prokaryotes and eukaryotes.</title>
        <authorList>
            <person name="Spang A."/>
            <person name="Saw J.H."/>
            <person name="Jorgensen S.L."/>
            <person name="Zaremba-Niedzwiedzka K."/>
            <person name="Martijn J."/>
            <person name="Lind A.E."/>
            <person name="van Eijk R."/>
            <person name="Schleper C."/>
            <person name="Guy L."/>
            <person name="Ettema T.J."/>
        </authorList>
    </citation>
    <scope>NUCLEOTIDE SEQUENCE</scope>
</reference>
<gene>
    <name evidence="1" type="ORF">LCGC14_0752710</name>
</gene>
<protein>
    <submittedName>
        <fullName evidence="1">Uncharacterized protein</fullName>
    </submittedName>
</protein>
<dbReference type="AlphaFoldDB" id="A0A0F9SNN1"/>
<name>A0A0F9SNN1_9ZZZZ</name>
<dbReference type="EMBL" id="LAZR01001823">
    <property type="protein sequence ID" value="KKN38511.1"/>
    <property type="molecule type" value="Genomic_DNA"/>
</dbReference>